<dbReference type="InterPro" id="IPR001248">
    <property type="entry name" value="Pur-cyt_permease"/>
</dbReference>
<evidence type="ECO:0008006" key="9">
    <source>
        <dbReference type="Google" id="ProtNLM"/>
    </source>
</evidence>
<feature type="transmembrane region" description="Helical" evidence="6">
    <location>
        <begin position="414"/>
        <end position="431"/>
    </location>
</feature>
<protein>
    <recommendedName>
        <fullName evidence="9">Uracil permease</fullName>
    </recommendedName>
</protein>
<evidence type="ECO:0000313" key="7">
    <source>
        <dbReference type="EMBL" id="QDS75219.1"/>
    </source>
</evidence>
<name>A0A517LHV0_9PEZI</name>
<dbReference type="Gene3D" id="1.10.4160.10">
    <property type="entry name" value="Hydantoin permease"/>
    <property type="match status" value="2"/>
</dbReference>
<dbReference type="AlphaFoldDB" id="A0A517LHV0"/>
<evidence type="ECO:0000256" key="2">
    <source>
        <dbReference type="ARBA" id="ARBA00008974"/>
    </source>
</evidence>
<dbReference type="GO" id="GO:0015205">
    <property type="term" value="F:nucleobase transmembrane transporter activity"/>
    <property type="evidence" value="ECO:0007669"/>
    <property type="project" value="TreeGrafter"/>
</dbReference>
<dbReference type="GO" id="GO:0005886">
    <property type="term" value="C:plasma membrane"/>
    <property type="evidence" value="ECO:0007669"/>
    <property type="project" value="TreeGrafter"/>
</dbReference>
<gene>
    <name evidence="7" type="ORF">FKW77_000244</name>
</gene>
<sequence>MTQRLSNLKERILPHLHLHVPMKVGMYVSEPKWSNPDLDPLAPELRVWGAIDYWAYWCSDMLAPPLASVVSSVMSLGFTVREAIPIIFFGFLICSFVITATGKMGATYAVPFPVIIRSIFGMYGSYPIICIRFFVALMWTAILTVQAGMSLQRMIEAIWPSFINFPNHLPGEAGIDSAGLLCFMLYWIVQTALSLMPIQKLRLLFWVKGVIVPPTFVALFLWAVIRTHGGGPYVEGRFVATSTYMNAGYSSLTALNVIIGLFSSLAANMPDFGRFSKNNLAGGHQFLALPIIGTLGLAPKYVNVFRGTLFISIFCVISTPWNIIKNAAGLLSFLSRYSCLMGPLAGIMVTDFYIIKQRKLNLHEMYRSYGIYWYTGGFHWRAFAAFFTAVAPLMPGFAKSIDVALDVGGWKTYSFAWIFGYCIASFVYYGLNYMSPQTVSLVEVATYPLKLGETYATPAAGSEGASDSDLKDATVTRDREVVWARRHFGSMVTMCFCEG</sequence>
<evidence type="ECO:0000256" key="6">
    <source>
        <dbReference type="SAM" id="Phobius"/>
    </source>
</evidence>
<evidence type="ECO:0000256" key="5">
    <source>
        <dbReference type="ARBA" id="ARBA00023136"/>
    </source>
</evidence>
<feature type="transmembrane region" description="Helical" evidence="6">
    <location>
        <begin position="83"/>
        <end position="102"/>
    </location>
</feature>
<feature type="transmembrane region" description="Helical" evidence="6">
    <location>
        <begin position="330"/>
        <end position="350"/>
    </location>
</feature>
<evidence type="ECO:0000256" key="1">
    <source>
        <dbReference type="ARBA" id="ARBA00004141"/>
    </source>
</evidence>
<comment type="subcellular location">
    <subcellularLocation>
        <location evidence="1">Membrane</location>
        <topology evidence="1">Multi-pass membrane protein</topology>
    </subcellularLocation>
</comment>
<dbReference type="PANTHER" id="PTHR30618:SF0">
    <property type="entry name" value="PURINE-URACIL PERMEASE NCS1"/>
    <property type="match status" value="1"/>
</dbReference>
<dbReference type="Pfam" id="PF02133">
    <property type="entry name" value="Transp_cyt_pur"/>
    <property type="match status" value="2"/>
</dbReference>
<feature type="transmembrane region" description="Helical" evidence="6">
    <location>
        <begin position="245"/>
        <end position="267"/>
    </location>
</feature>
<keyword evidence="4 6" id="KW-1133">Transmembrane helix</keyword>
<keyword evidence="3 6" id="KW-0812">Transmembrane</keyword>
<dbReference type="EMBL" id="CP042197">
    <property type="protein sequence ID" value="QDS75219.1"/>
    <property type="molecule type" value="Genomic_DNA"/>
</dbReference>
<evidence type="ECO:0000256" key="3">
    <source>
        <dbReference type="ARBA" id="ARBA00022692"/>
    </source>
</evidence>
<feature type="transmembrane region" description="Helical" evidence="6">
    <location>
        <begin position="175"/>
        <end position="196"/>
    </location>
</feature>
<feature type="transmembrane region" description="Helical" evidence="6">
    <location>
        <begin position="203"/>
        <end position="225"/>
    </location>
</feature>
<keyword evidence="5 6" id="KW-0472">Membrane</keyword>
<keyword evidence="8" id="KW-1185">Reference proteome</keyword>
<proteinExistence type="inferred from homology"/>
<accession>A0A517LHV0</accession>
<evidence type="ECO:0000313" key="8">
    <source>
        <dbReference type="Proteomes" id="UP000316270"/>
    </source>
</evidence>
<evidence type="ECO:0000256" key="4">
    <source>
        <dbReference type="ARBA" id="ARBA00022989"/>
    </source>
</evidence>
<organism evidence="7 8">
    <name type="scientific">Venturia effusa</name>
    <dbReference type="NCBI Taxonomy" id="50376"/>
    <lineage>
        <taxon>Eukaryota</taxon>
        <taxon>Fungi</taxon>
        <taxon>Dikarya</taxon>
        <taxon>Ascomycota</taxon>
        <taxon>Pezizomycotina</taxon>
        <taxon>Dothideomycetes</taxon>
        <taxon>Pleosporomycetidae</taxon>
        <taxon>Venturiales</taxon>
        <taxon>Venturiaceae</taxon>
        <taxon>Venturia</taxon>
    </lineage>
</organism>
<dbReference type="PANTHER" id="PTHR30618">
    <property type="entry name" value="NCS1 FAMILY PURINE/PYRIMIDINE TRANSPORTER"/>
    <property type="match status" value="1"/>
</dbReference>
<feature type="transmembrane region" description="Helical" evidence="6">
    <location>
        <begin position="304"/>
        <end position="324"/>
    </location>
</feature>
<feature type="transmembrane region" description="Helical" evidence="6">
    <location>
        <begin position="371"/>
        <end position="394"/>
    </location>
</feature>
<dbReference type="InterPro" id="IPR045225">
    <property type="entry name" value="Uracil/uridine/allantoin_perm"/>
</dbReference>
<dbReference type="Proteomes" id="UP000316270">
    <property type="component" value="Chromosome 13"/>
</dbReference>
<reference evidence="7 8" key="1">
    <citation type="submission" date="2019-07" db="EMBL/GenBank/DDBJ databases">
        <title>Finished genome of Venturia effusa.</title>
        <authorList>
            <person name="Young C.A."/>
            <person name="Cox M.P."/>
            <person name="Ganley A.R.D."/>
            <person name="David W.J."/>
        </authorList>
    </citation>
    <scope>NUCLEOTIDE SEQUENCE [LARGE SCALE GENOMIC DNA]</scope>
    <source>
        <strain evidence="8">albino</strain>
    </source>
</reference>
<dbReference type="OrthoDB" id="2018619at2759"/>
<comment type="similarity">
    <text evidence="2">Belongs to the purine-cytosine permease (2.A.39) family.</text>
</comment>